<dbReference type="Proteomes" id="UP000289886">
    <property type="component" value="Unassembled WGS sequence"/>
</dbReference>
<evidence type="ECO:0000313" key="2">
    <source>
        <dbReference type="Proteomes" id="UP000289886"/>
    </source>
</evidence>
<gene>
    <name evidence="1" type="ORF">EOD39_11214</name>
</gene>
<accession>A0A662YS87</accession>
<proteinExistence type="predicted"/>
<evidence type="ECO:0000313" key="1">
    <source>
        <dbReference type="EMBL" id="RXM99570.1"/>
    </source>
</evidence>
<dbReference type="EMBL" id="SCEB01000346">
    <property type="protein sequence ID" value="RXM99570.1"/>
    <property type="molecule type" value="Genomic_DNA"/>
</dbReference>
<protein>
    <submittedName>
        <fullName evidence="1">Uncharacterized protein</fullName>
    </submittedName>
</protein>
<organism evidence="1 2">
    <name type="scientific">Acipenser ruthenus</name>
    <name type="common">Sterlet sturgeon</name>
    <dbReference type="NCBI Taxonomy" id="7906"/>
    <lineage>
        <taxon>Eukaryota</taxon>
        <taxon>Metazoa</taxon>
        <taxon>Chordata</taxon>
        <taxon>Craniata</taxon>
        <taxon>Vertebrata</taxon>
        <taxon>Euteleostomi</taxon>
        <taxon>Actinopterygii</taxon>
        <taxon>Chondrostei</taxon>
        <taxon>Acipenseriformes</taxon>
        <taxon>Acipenseridae</taxon>
        <taxon>Acipenser</taxon>
    </lineage>
</organism>
<dbReference type="AlphaFoldDB" id="A0A662YS87"/>
<reference evidence="1 2" key="1">
    <citation type="submission" date="2019-01" db="EMBL/GenBank/DDBJ databases">
        <title>Draft Genome and Complete Hox-Cluster Characterization of the Sterlet Sturgeon (Acipenser ruthenus).</title>
        <authorList>
            <person name="Wei Q."/>
        </authorList>
    </citation>
    <scope>NUCLEOTIDE SEQUENCE [LARGE SCALE GENOMIC DNA]</scope>
    <source>
        <strain evidence="1">WHYD16114868_AA</strain>
        <tissue evidence="1">Blood</tissue>
    </source>
</reference>
<keyword evidence="2" id="KW-1185">Reference proteome</keyword>
<sequence>MDKKDLEMSWIDWLENAYMMKELQTSWKNPASTRVVTCTVEVFYPLDEADKVGLNRFPPIGQKLVALAFYSGLAMTEDPAFPNKQSRVTETLLRKRPLQA</sequence>
<comment type="caution">
    <text evidence="1">The sequence shown here is derived from an EMBL/GenBank/DDBJ whole genome shotgun (WGS) entry which is preliminary data.</text>
</comment>
<name>A0A662YS87_ACIRT</name>